<organism evidence="2 3">
    <name type="scientific">Phoenicopterus ruber ruber</name>
    <dbReference type="NCBI Taxonomy" id="9218"/>
    <lineage>
        <taxon>Eukaryota</taxon>
        <taxon>Metazoa</taxon>
        <taxon>Chordata</taxon>
        <taxon>Craniata</taxon>
        <taxon>Vertebrata</taxon>
        <taxon>Euteleostomi</taxon>
        <taxon>Archelosauria</taxon>
        <taxon>Archosauria</taxon>
        <taxon>Dinosauria</taxon>
        <taxon>Saurischia</taxon>
        <taxon>Theropoda</taxon>
        <taxon>Coelurosauria</taxon>
        <taxon>Aves</taxon>
        <taxon>Neognathae</taxon>
        <taxon>Neoaves</taxon>
        <taxon>Mirandornithes</taxon>
        <taxon>Phoenicopteriformes</taxon>
        <taxon>Phoenicopteridae</taxon>
        <taxon>Phoenicopterus</taxon>
    </lineage>
</organism>
<evidence type="ECO:0000313" key="3">
    <source>
        <dbReference type="Proteomes" id="UP000053700"/>
    </source>
</evidence>
<reference evidence="2 3" key="1">
    <citation type="submission" date="2014-04" db="EMBL/GenBank/DDBJ databases">
        <title>Genome evolution of avian class.</title>
        <authorList>
            <person name="Zhang G."/>
            <person name="Li C."/>
        </authorList>
    </citation>
    <scope>NUCLEOTIDE SEQUENCE [LARGE SCALE GENOMIC DNA]</scope>
    <source>
        <strain evidence="2">BGI_N337</strain>
    </source>
</reference>
<feature type="domain" description="Core shell protein Gag P30" evidence="1">
    <location>
        <begin position="19"/>
        <end position="153"/>
    </location>
</feature>
<feature type="non-terminal residue" evidence="2">
    <location>
        <position position="154"/>
    </location>
</feature>
<dbReference type="OrthoDB" id="9422159at2759"/>
<evidence type="ECO:0000259" key="1">
    <source>
        <dbReference type="Pfam" id="PF02093"/>
    </source>
</evidence>
<evidence type="ECO:0000313" key="2">
    <source>
        <dbReference type="EMBL" id="KFQ84404.1"/>
    </source>
</evidence>
<dbReference type="PANTHER" id="PTHR33166">
    <property type="entry name" value="GAG_P30 DOMAIN-CONTAINING PROTEIN"/>
    <property type="match status" value="1"/>
</dbReference>
<name>A0A091U0X7_PHORB</name>
<feature type="non-terminal residue" evidence="2">
    <location>
        <position position="1"/>
    </location>
</feature>
<dbReference type="InterPro" id="IPR003036">
    <property type="entry name" value="Gag_P30"/>
</dbReference>
<dbReference type="InterPro" id="IPR050462">
    <property type="entry name" value="Retroviral_Gag-Pol_poly"/>
</dbReference>
<sequence>QAVGNEGPVTVKVLFSITDLNSWKLAAGNYRDDLYKVASAFEMMIKTQAPNWKDIEAIMQVLFDSTEREMVRKAARTQVEAQVASGILQGTVEVHFPSVDPNWDPNILRSRQLLNQYKKWILFGIRNAIPKAINWSKLYEIKQDRKDSPTDFMN</sequence>
<dbReference type="SUPFAM" id="SSF47943">
    <property type="entry name" value="Retrovirus capsid protein, N-terminal core domain"/>
    <property type="match status" value="1"/>
</dbReference>
<dbReference type="Pfam" id="PF02093">
    <property type="entry name" value="Gag_p30"/>
    <property type="match status" value="1"/>
</dbReference>
<dbReference type="InterPro" id="IPR008919">
    <property type="entry name" value="Retrov_capsid_N"/>
</dbReference>
<accession>A0A091U0X7</accession>
<protein>
    <recommendedName>
        <fullName evidence="1">Core shell protein Gag P30 domain-containing protein</fullName>
    </recommendedName>
</protein>
<dbReference type="EMBL" id="KK412501">
    <property type="protein sequence ID" value="KFQ84404.1"/>
    <property type="molecule type" value="Genomic_DNA"/>
</dbReference>
<keyword evidence="3" id="KW-1185">Reference proteome</keyword>
<dbReference type="AlphaFoldDB" id="A0A091U0X7"/>
<dbReference type="Proteomes" id="UP000053700">
    <property type="component" value="Unassembled WGS sequence"/>
</dbReference>
<dbReference type="GO" id="GO:0019068">
    <property type="term" value="P:virion assembly"/>
    <property type="evidence" value="ECO:0007669"/>
    <property type="project" value="InterPro"/>
</dbReference>
<proteinExistence type="predicted"/>
<gene>
    <name evidence="2" type="ORF">N337_10046</name>
</gene>
<dbReference type="Gene3D" id="1.10.375.10">
    <property type="entry name" value="Human Immunodeficiency Virus Type 1 Capsid Protein"/>
    <property type="match status" value="1"/>
</dbReference>